<evidence type="ECO:0000313" key="9">
    <source>
        <dbReference type="EMBL" id="SPD75074.1"/>
    </source>
</evidence>
<keyword evidence="5 8" id="KW-1133">Transmembrane helix</keyword>
<evidence type="ECO:0000256" key="3">
    <source>
        <dbReference type="ARBA" id="ARBA00022475"/>
    </source>
</evidence>
<keyword evidence="3" id="KW-1003">Cell membrane</keyword>
<dbReference type="EMBL" id="OJIN01000184">
    <property type="protein sequence ID" value="SPD75074.1"/>
    <property type="molecule type" value="Genomic_DNA"/>
</dbReference>
<proteinExistence type="inferred from homology"/>
<accession>A0A445N012</accession>
<reference evidence="9" key="1">
    <citation type="submission" date="2018-01" db="EMBL/GenBank/DDBJ databases">
        <authorList>
            <person name="Regsiter A."/>
            <person name="William W."/>
        </authorList>
    </citation>
    <scope>NUCLEOTIDE SEQUENCE</scope>
    <source>
        <strain evidence="9">TRIP AH-1</strain>
    </source>
</reference>
<protein>
    <submittedName>
        <fullName evidence="9">Putative Biopolymer transport protein exbD2</fullName>
    </submittedName>
</protein>
<evidence type="ECO:0000256" key="1">
    <source>
        <dbReference type="ARBA" id="ARBA00004162"/>
    </source>
</evidence>
<gene>
    <name evidence="9" type="ORF">PITCH_A420035</name>
</gene>
<keyword evidence="7" id="KW-0813">Transport</keyword>
<dbReference type="GO" id="GO:0022857">
    <property type="term" value="F:transmembrane transporter activity"/>
    <property type="evidence" value="ECO:0007669"/>
    <property type="project" value="InterPro"/>
</dbReference>
<keyword evidence="7" id="KW-0653">Protein transport</keyword>
<dbReference type="InterPro" id="IPR003400">
    <property type="entry name" value="ExbD"/>
</dbReference>
<sequence length="138" mass="15549">MRFRKKKEEEPVLVLTSLTDIFFLILIFLMCTSHFHVATDVPISLPKVVQKGHDKRDHAVILIIDKTGATYIKGERIDLKDLGARLKDLMDKEGLSSLVLQADEDVRHGRVVEVMDLAKSIGIPSILIAAQLEQKKAY</sequence>
<dbReference type="Pfam" id="PF02472">
    <property type="entry name" value="ExbD"/>
    <property type="match status" value="1"/>
</dbReference>
<evidence type="ECO:0000256" key="8">
    <source>
        <dbReference type="SAM" id="Phobius"/>
    </source>
</evidence>
<comment type="similarity">
    <text evidence="2 7">Belongs to the ExbD/TolR family.</text>
</comment>
<dbReference type="Gene3D" id="3.30.420.270">
    <property type="match status" value="1"/>
</dbReference>
<organism evidence="9">
    <name type="scientific">uncultured Desulfobacterium sp</name>
    <dbReference type="NCBI Taxonomy" id="201089"/>
    <lineage>
        <taxon>Bacteria</taxon>
        <taxon>Pseudomonadati</taxon>
        <taxon>Thermodesulfobacteriota</taxon>
        <taxon>Desulfobacteria</taxon>
        <taxon>Desulfobacterales</taxon>
        <taxon>Desulfobacteriaceae</taxon>
        <taxon>Desulfobacterium</taxon>
        <taxon>environmental samples</taxon>
    </lineage>
</organism>
<keyword evidence="4 7" id="KW-0812">Transmembrane</keyword>
<dbReference type="PANTHER" id="PTHR30558">
    <property type="entry name" value="EXBD MEMBRANE COMPONENT OF PMF-DRIVEN MACROMOLECULE IMPORT SYSTEM"/>
    <property type="match status" value="1"/>
</dbReference>
<evidence type="ECO:0000256" key="6">
    <source>
        <dbReference type="ARBA" id="ARBA00023136"/>
    </source>
</evidence>
<dbReference type="AlphaFoldDB" id="A0A445N012"/>
<dbReference type="GO" id="GO:0005886">
    <property type="term" value="C:plasma membrane"/>
    <property type="evidence" value="ECO:0007669"/>
    <property type="project" value="UniProtKB-SubCell"/>
</dbReference>
<name>A0A445N012_9BACT</name>
<feature type="transmembrane region" description="Helical" evidence="8">
    <location>
        <begin position="12"/>
        <end position="30"/>
    </location>
</feature>
<evidence type="ECO:0000256" key="5">
    <source>
        <dbReference type="ARBA" id="ARBA00022989"/>
    </source>
</evidence>
<keyword evidence="6 8" id="KW-0472">Membrane</keyword>
<evidence type="ECO:0000256" key="7">
    <source>
        <dbReference type="RuleBase" id="RU003879"/>
    </source>
</evidence>
<dbReference type="GO" id="GO:0015031">
    <property type="term" value="P:protein transport"/>
    <property type="evidence" value="ECO:0007669"/>
    <property type="project" value="UniProtKB-KW"/>
</dbReference>
<evidence type="ECO:0000256" key="2">
    <source>
        <dbReference type="ARBA" id="ARBA00005811"/>
    </source>
</evidence>
<evidence type="ECO:0000256" key="4">
    <source>
        <dbReference type="ARBA" id="ARBA00022692"/>
    </source>
</evidence>
<comment type="subcellular location">
    <subcellularLocation>
        <location evidence="1">Cell membrane</location>
        <topology evidence="1">Single-pass membrane protein</topology>
    </subcellularLocation>
    <subcellularLocation>
        <location evidence="7">Cell membrane</location>
        <topology evidence="7">Single-pass type II membrane protein</topology>
    </subcellularLocation>
</comment>